<dbReference type="EMBL" id="JAGEMI010000001">
    <property type="protein sequence ID" value="MBO1862572.1"/>
    <property type="molecule type" value="Genomic_DNA"/>
</dbReference>
<accession>A0A939M3Y4</accession>
<dbReference type="AlphaFoldDB" id="A0A939M3Y4"/>
<evidence type="ECO:0000313" key="2">
    <source>
        <dbReference type="EMBL" id="MBO1862572.1"/>
    </source>
</evidence>
<gene>
    <name evidence="3" type="ORF">J4G43_015050</name>
    <name evidence="2" type="ORF">J4G43_17160</name>
</gene>
<dbReference type="EMBL" id="CP086136">
    <property type="protein sequence ID" value="UEM15412.1"/>
    <property type="molecule type" value="Genomic_DNA"/>
</dbReference>
<feature type="compositionally biased region" description="Polar residues" evidence="1">
    <location>
        <begin position="147"/>
        <end position="156"/>
    </location>
</feature>
<protein>
    <submittedName>
        <fullName evidence="2">Uncharacterized protein</fullName>
    </submittedName>
</protein>
<evidence type="ECO:0000256" key="1">
    <source>
        <dbReference type="SAM" id="MobiDB-lite"/>
    </source>
</evidence>
<reference evidence="2" key="1">
    <citation type="submission" date="2021-03" db="EMBL/GenBank/DDBJ databases">
        <title>Whole Genome Sequence of Bradyrhizobium sp. Strain 144S4.</title>
        <authorList>
            <person name="Bromfield E.S.P."/>
            <person name="Cloutier S."/>
        </authorList>
    </citation>
    <scope>NUCLEOTIDE SEQUENCE [LARGE SCALE GENOMIC DNA]</scope>
    <source>
        <strain evidence="2">144S4</strain>
    </source>
</reference>
<proteinExistence type="predicted"/>
<organism evidence="2">
    <name type="scientific">Bradyrhizobium barranii subsp. barranii</name>
    <dbReference type="NCBI Taxonomy" id="2823807"/>
    <lineage>
        <taxon>Bacteria</taxon>
        <taxon>Pseudomonadati</taxon>
        <taxon>Pseudomonadota</taxon>
        <taxon>Alphaproteobacteria</taxon>
        <taxon>Hyphomicrobiales</taxon>
        <taxon>Nitrobacteraceae</taxon>
        <taxon>Bradyrhizobium</taxon>
        <taxon>Bradyrhizobium barranii</taxon>
    </lineage>
</organism>
<dbReference type="RefSeq" id="WP_208085242.1">
    <property type="nucleotide sequence ID" value="NZ_CP086136.1"/>
</dbReference>
<sequence length="192" mass="21985">MTSSDSNPYSRYLAVLHSSNGVSLTFGPTAELTLGSRRRAIEARWRVAGLLRRRRFKTSTQGEAICTTIAPQDIDELSDLLAVDAALDAFRQERLRPRVVEEILGITSRERRRWTKDGRLPQSGSGSFRRGRRSIRPQKSRRWLGSPRQSTRAATKTRTHDRLYTSAAINYLLTQYRIRRLDVVVTVSRITR</sequence>
<feature type="compositionally biased region" description="Basic residues" evidence="1">
    <location>
        <begin position="129"/>
        <end position="142"/>
    </location>
</feature>
<feature type="region of interest" description="Disordered" evidence="1">
    <location>
        <begin position="115"/>
        <end position="159"/>
    </location>
</feature>
<evidence type="ECO:0000313" key="4">
    <source>
        <dbReference type="Proteomes" id="UP000664702"/>
    </source>
</evidence>
<name>A0A939M3Y4_9BRAD</name>
<evidence type="ECO:0000313" key="3">
    <source>
        <dbReference type="EMBL" id="UEM15412.1"/>
    </source>
</evidence>
<reference evidence="3 4" key="2">
    <citation type="journal article" date="2022" name="Int. J. Syst. Evol. Microbiol.">
        <title>Strains of Bradyrhizobium barranii sp. nov. associated with legumes native to Canada are symbionts of soybeans and belong to different subspecies (subsp. barranii subsp. nov. and subsp. apii subsp. nov.) and symbiovars (sv. glycinearum and sv. septentrionale).</title>
        <authorList>
            <person name="Bromfield E.S.P."/>
            <person name="Cloutier S."/>
            <person name="Wasai-Hara S."/>
            <person name="Minamisawa K."/>
        </authorList>
    </citation>
    <scope>NUCLEOTIDE SEQUENCE [LARGE SCALE GENOMIC DNA]</scope>
    <source>
        <strain evidence="3 4">144S4</strain>
    </source>
</reference>
<dbReference type="Proteomes" id="UP000664702">
    <property type="component" value="Chromosome"/>
</dbReference>
<dbReference type="KEGG" id="bban:J4G43_015050"/>